<protein>
    <submittedName>
        <fullName evidence="6">ATP-binding protein</fullName>
    </submittedName>
</protein>
<dbReference type="Gene3D" id="1.20.58.80">
    <property type="entry name" value="Phosphotransferase system, lactose/cellobiose-type IIA subunit"/>
    <property type="match status" value="1"/>
</dbReference>
<evidence type="ECO:0000256" key="2">
    <source>
        <dbReference type="ARBA" id="ARBA00022490"/>
    </source>
</evidence>
<organism evidence="6">
    <name type="scientific">Ignisphaera aggregans</name>
    <dbReference type="NCBI Taxonomy" id="334771"/>
    <lineage>
        <taxon>Archaea</taxon>
        <taxon>Thermoproteota</taxon>
        <taxon>Thermoprotei</taxon>
        <taxon>Desulfurococcales</taxon>
        <taxon>Desulfurococcaceae</taxon>
        <taxon>Ignisphaera</taxon>
    </lineage>
</organism>
<dbReference type="AlphaFoldDB" id="A0A7C4JJZ6"/>
<dbReference type="Pfam" id="PF00004">
    <property type="entry name" value="AAA"/>
    <property type="match status" value="1"/>
</dbReference>
<feature type="domain" description="AAA+ ATPase" evidence="5">
    <location>
        <begin position="136"/>
        <end position="275"/>
    </location>
</feature>
<dbReference type="PANTHER" id="PTHR23074">
    <property type="entry name" value="AAA DOMAIN-CONTAINING"/>
    <property type="match status" value="1"/>
</dbReference>
<evidence type="ECO:0000256" key="1">
    <source>
        <dbReference type="ARBA" id="ARBA00004496"/>
    </source>
</evidence>
<keyword evidence="3" id="KW-0547">Nucleotide-binding</keyword>
<evidence type="ECO:0000256" key="3">
    <source>
        <dbReference type="ARBA" id="ARBA00022741"/>
    </source>
</evidence>
<dbReference type="SMART" id="SM00382">
    <property type="entry name" value="AAA"/>
    <property type="match status" value="1"/>
</dbReference>
<sequence>MSKEYLESLARRYLNEAIINEKTGNRLDAAKNYRKAAEIFTLLGNNYKETVSRSIYKNLAESCSKKAEELERETQIAIAIGDTNGNNIEETVKEFIVTKKPNVKFEDVIGLDNVKQSIVETIIYPYKRPDLFPFGWYKGILLYGPPGCGKTLVVAAIVNEINGVFMYVNAANLMSKWLGESERKVTSMFNYARKVGTSKPVIVFLDEADALLGVYDHEIGGEIRVRNQFLQELDGLADKGEKYFVFVMAATNKPWKLDIGFLRRFQKRIYVPPPDVKARRLLLEYYVKPFRLADDVNLDLLSEITEGYSASDIRDIVLEAYFRTLRELFRSGNIEGQPRSISMQDFLEVLNVRKPSVSKELLKKYEEWAMMYGS</sequence>
<dbReference type="InterPro" id="IPR003593">
    <property type="entry name" value="AAA+_ATPase"/>
</dbReference>
<dbReference type="GO" id="GO:0005524">
    <property type="term" value="F:ATP binding"/>
    <property type="evidence" value="ECO:0007669"/>
    <property type="project" value="UniProtKB-KW"/>
</dbReference>
<dbReference type="InterPro" id="IPR050304">
    <property type="entry name" value="MT-severing_AAA_ATPase"/>
</dbReference>
<dbReference type="InterPro" id="IPR015415">
    <property type="entry name" value="Spast_Vps4_C"/>
</dbReference>
<dbReference type="SUPFAM" id="SSF52540">
    <property type="entry name" value="P-loop containing nucleoside triphosphate hydrolases"/>
    <property type="match status" value="1"/>
</dbReference>
<dbReference type="SUPFAM" id="SSF116846">
    <property type="entry name" value="MIT domain"/>
    <property type="match status" value="1"/>
</dbReference>
<dbReference type="Gene3D" id="1.10.8.60">
    <property type="match status" value="1"/>
</dbReference>
<gene>
    <name evidence="6" type="ORF">ENU08_06400</name>
</gene>
<evidence type="ECO:0000313" key="6">
    <source>
        <dbReference type="EMBL" id="HGQ64857.1"/>
    </source>
</evidence>
<evidence type="ECO:0000256" key="4">
    <source>
        <dbReference type="ARBA" id="ARBA00022840"/>
    </source>
</evidence>
<dbReference type="Pfam" id="PF09336">
    <property type="entry name" value="Vps4_C"/>
    <property type="match status" value="1"/>
</dbReference>
<comment type="subcellular location">
    <subcellularLocation>
        <location evidence="1">Cytoplasm</location>
    </subcellularLocation>
</comment>
<proteinExistence type="predicted"/>
<evidence type="ECO:0000259" key="5">
    <source>
        <dbReference type="SMART" id="SM00382"/>
    </source>
</evidence>
<dbReference type="Gene3D" id="3.40.50.300">
    <property type="entry name" value="P-loop containing nucleotide triphosphate hydrolases"/>
    <property type="match status" value="1"/>
</dbReference>
<dbReference type="InterPro" id="IPR003959">
    <property type="entry name" value="ATPase_AAA_core"/>
</dbReference>
<dbReference type="PANTHER" id="PTHR23074:SF83">
    <property type="entry name" value="VACUOLAR PROTEIN SORTING-ASSOCIATED PROTEIN 4A"/>
    <property type="match status" value="1"/>
</dbReference>
<dbReference type="Pfam" id="PF17862">
    <property type="entry name" value="AAA_lid_3"/>
    <property type="match status" value="1"/>
</dbReference>
<dbReference type="EMBL" id="DTBD01000056">
    <property type="protein sequence ID" value="HGQ64857.1"/>
    <property type="molecule type" value="Genomic_DNA"/>
</dbReference>
<comment type="caution">
    <text evidence="6">The sequence shown here is derived from an EMBL/GenBank/DDBJ whole genome shotgun (WGS) entry which is preliminary data.</text>
</comment>
<accession>A0A7C4JJZ6</accession>
<dbReference type="GO" id="GO:0005737">
    <property type="term" value="C:cytoplasm"/>
    <property type="evidence" value="ECO:0007669"/>
    <property type="project" value="UniProtKB-SubCell"/>
</dbReference>
<dbReference type="InterPro" id="IPR036181">
    <property type="entry name" value="MIT_dom_sf"/>
</dbReference>
<keyword evidence="4 6" id="KW-0067">ATP-binding</keyword>
<dbReference type="GO" id="GO:0016887">
    <property type="term" value="F:ATP hydrolysis activity"/>
    <property type="evidence" value="ECO:0007669"/>
    <property type="project" value="InterPro"/>
</dbReference>
<dbReference type="InterPro" id="IPR041569">
    <property type="entry name" value="AAA_lid_3"/>
</dbReference>
<dbReference type="FunFam" id="3.40.50.300:FF:001054">
    <property type="entry name" value="ATPase, AAA family, putative"/>
    <property type="match status" value="1"/>
</dbReference>
<keyword evidence="2" id="KW-0963">Cytoplasm</keyword>
<name>A0A7C4JJZ6_9CREN</name>
<dbReference type="InterPro" id="IPR027417">
    <property type="entry name" value="P-loop_NTPase"/>
</dbReference>
<reference evidence="6" key="1">
    <citation type="journal article" date="2020" name="mSystems">
        <title>Genome- and Community-Level Interaction Insights into Carbon Utilization and Element Cycling Functions of Hydrothermarchaeota in Hydrothermal Sediment.</title>
        <authorList>
            <person name="Zhou Z."/>
            <person name="Liu Y."/>
            <person name="Xu W."/>
            <person name="Pan J."/>
            <person name="Luo Z.H."/>
            <person name="Li M."/>
        </authorList>
    </citation>
    <scope>NUCLEOTIDE SEQUENCE [LARGE SCALE GENOMIC DNA]</scope>
    <source>
        <strain evidence="6">SpSt-637</strain>
    </source>
</reference>